<feature type="compositionally biased region" description="Acidic residues" evidence="2">
    <location>
        <begin position="287"/>
        <end position="298"/>
    </location>
</feature>
<keyword evidence="4" id="KW-1185">Reference proteome</keyword>
<dbReference type="OrthoDB" id="8064436at2759"/>
<feature type="coiled-coil region" evidence="1">
    <location>
        <begin position="155"/>
        <end position="189"/>
    </location>
</feature>
<keyword evidence="1" id="KW-0175">Coiled coil</keyword>
<organism evidence="3 4">
    <name type="scientific">Rhizodiscina lignyota</name>
    <dbReference type="NCBI Taxonomy" id="1504668"/>
    <lineage>
        <taxon>Eukaryota</taxon>
        <taxon>Fungi</taxon>
        <taxon>Dikarya</taxon>
        <taxon>Ascomycota</taxon>
        <taxon>Pezizomycotina</taxon>
        <taxon>Dothideomycetes</taxon>
        <taxon>Pleosporomycetidae</taxon>
        <taxon>Aulographales</taxon>
        <taxon>Rhizodiscinaceae</taxon>
        <taxon>Rhizodiscina</taxon>
    </lineage>
</organism>
<feature type="compositionally biased region" description="Basic and acidic residues" evidence="2">
    <location>
        <begin position="332"/>
        <end position="345"/>
    </location>
</feature>
<dbReference type="PANTHER" id="PTHR42067:SF1">
    <property type="entry name" value="MITOTIC APPARATUS PROTEIN P62"/>
    <property type="match status" value="1"/>
</dbReference>
<evidence type="ECO:0000313" key="3">
    <source>
        <dbReference type="EMBL" id="KAF2097152.1"/>
    </source>
</evidence>
<feature type="compositionally biased region" description="Basic residues" evidence="2">
    <location>
        <begin position="232"/>
        <end position="241"/>
    </location>
</feature>
<comment type="caution">
    <text evidence="3">The sequence shown here is derived from an EMBL/GenBank/DDBJ whole genome shotgun (WGS) entry which is preliminary data.</text>
</comment>
<dbReference type="Gene3D" id="1.20.5.370">
    <property type="match status" value="1"/>
</dbReference>
<accession>A0A9P4M7A5</accession>
<feature type="compositionally biased region" description="Basic and acidic residues" evidence="2">
    <location>
        <begin position="218"/>
        <end position="230"/>
    </location>
</feature>
<evidence type="ECO:0000256" key="2">
    <source>
        <dbReference type="SAM" id="MobiDB-lite"/>
    </source>
</evidence>
<evidence type="ECO:0000256" key="1">
    <source>
        <dbReference type="SAM" id="Coils"/>
    </source>
</evidence>
<dbReference type="Proteomes" id="UP000799772">
    <property type="component" value="Unassembled WGS sequence"/>
</dbReference>
<protein>
    <submittedName>
        <fullName evidence="3">Uncharacterized protein</fullName>
    </submittedName>
</protein>
<feature type="region of interest" description="Disordered" evidence="2">
    <location>
        <begin position="217"/>
        <end position="365"/>
    </location>
</feature>
<sequence>MADERVLRVRRLDASDDDSSFVLLKITRTGSHALDLRIVGTEGEYPFIGTVKQSQVRKLRAANYQGTDAEWEAVLKWALLLEAPETAEAKLVEAVETVASVGGDGQISITVRKNISGITQRLGSITLTQNDEEEISPLDWAGIAAQATADAVSTVASLRSKLVEQQETITKLNAQLEDFIKAKQEQEDVMLQKFTQLLNSKKLKIRDQQRLLAGAKIDSSRAEEVSESRKPASSRRSKRKVEKAQSEDGDSDGFETAAASKMDVDQQEAEAEDEDDDEVREVVTPELSDETADEDEEEPPPRPLGSKGKAPAKGPPQQSEEALEPPPPRELPFTRKDLRSKKPEAPPEPIAAPADNDDDETDEEL</sequence>
<feature type="compositionally biased region" description="Acidic residues" evidence="2">
    <location>
        <begin position="265"/>
        <end position="279"/>
    </location>
</feature>
<dbReference type="EMBL" id="ML978128">
    <property type="protein sequence ID" value="KAF2097152.1"/>
    <property type="molecule type" value="Genomic_DNA"/>
</dbReference>
<dbReference type="AlphaFoldDB" id="A0A9P4M7A5"/>
<evidence type="ECO:0000313" key="4">
    <source>
        <dbReference type="Proteomes" id="UP000799772"/>
    </source>
</evidence>
<feature type="compositionally biased region" description="Acidic residues" evidence="2">
    <location>
        <begin position="355"/>
        <end position="365"/>
    </location>
</feature>
<gene>
    <name evidence="3" type="ORF">NA57DRAFT_57752</name>
</gene>
<reference evidence="3" key="1">
    <citation type="journal article" date="2020" name="Stud. Mycol.">
        <title>101 Dothideomycetes genomes: a test case for predicting lifestyles and emergence of pathogens.</title>
        <authorList>
            <person name="Haridas S."/>
            <person name="Albert R."/>
            <person name="Binder M."/>
            <person name="Bloem J."/>
            <person name="Labutti K."/>
            <person name="Salamov A."/>
            <person name="Andreopoulos B."/>
            <person name="Baker S."/>
            <person name="Barry K."/>
            <person name="Bills G."/>
            <person name="Bluhm B."/>
            <person name="Cannon C."/>
            <person name="Castanera R."/>
            <person name="Culley D."/>
            <person name="Daum C."/>
            <person name="Ezra D."/>
            <person name="Gonzalez J."/>
            <person name="Henrissat B."/>
            <person name="Kuo A."/>
            <person name="Liang C."/>
            <person name="Lipzen A."/>
            <person name="Lutzoni F."/>
            <person name="Magnuson J."/>
            <person name="Mondo S."/>
            <person name="Nolan M."/>
            <person name="Ohm R."/>
            <person name="Pangilinan J."/>
            <person name="Park H.-J."/>
            <person name="Ramirez L."/>
            <person name="Alfaro M."/>
            <person name="Sun H."/>
            <person name="Tritt A."/>
            <person name="Yoshinaga Y."/>
            <person name="Zwiers L.-H."/>
            <person name="Turgeon B."/>
            <person name="Goodwin S."/>
            <person name="Spatafora J."/>
            <person name="Crous P."/>
            <person name="Grigoriev I."/>
        </authorList>
    </citation>
    <scope>NUCLEOTIDE SEQUENCE</scope>
    <source>
        <strain evidence="3">CBS 133067</strain>
    </source>
</reference>
<dbReference type="SUPFAM" id="SSF58022">
    <property type="entry name" value="XRCC4, C-terminal oligomerization domain"/>
    <property type="match status" value="1"/>
</dbReference>
<proteinExistence type="predicted"/>
<dbReference type="PANTHER" id="PTHR42067">
    <property type="entry name" value="YALI0C15378P"/>
    <property type="match status" value="1"/>
</dbReference>
<dbReference type="InterPro" id="IPR014751">
    <property type="entry name" value="XRCC4-like_C"/>
</dbReference>
<name>A0A9P4M7A5_9PEZI</name>